<protein>
    <submittedName>
        <fullName evidence="1">Uncharacterized protein</fullName>
    </submittedName>
</protein>
<dbReference type="AlphaFoldDB" id="A0A369ULH1"/>
<proteinExistence type="predicted"/>
<evidence type="ECO:0000313" key="1">
    <source>
        <dbReference type="EMBL" id="RDD81357.1"/>
    </source>
</evidence>
<comment type="caution">
    <text evidence="1">The sequence shown here is derived from an EMBL/GenBank/DDBJ whole genome shotgun (WGS) entry which is preliminary data.</text>
</comment>
<reference evidence="1 2" key="1">
    <citation type="submission" date="2018-07" db="EMBL/GenBank/DDBJ databases">
        <title>Dyella tabacisoli L4-6T, whole genome shotgun sequence.</title>
        <authorList>
            <person name="Zhou X.-K."/>
            <person name="Li W.-J."/>
            <person name="Duan Y.-Q."/>
        </authorList>
    </citation>
    <scope>NUCLEOTIDE SEQUENCE [LARGE SCALE GENOMIC DNA]</scope>
    <source>
        <strain evidence="1 2">L4-6</strain>
    </source>
</reference>
<dbReference type="Proteomes" id="UP000253782">
    <property type="component" value="Unassembled WGS sequence"/>
</dbReference>
<dbReference type="EMBL" id="QQAH01000011">
    <property type="protein sequence ID" value="RDD81357.1"/>
    <property type="molecule type" value="Genomic_DNA"/>
</dbReference>
<dbReference type="OrthoDB" id="5928841at2"/>
<accession>A0A369ULH1</accession>
<sequence>MSENNRPPISRTHYFSGESLLTADFECEQQYNMEMLALLNSSLRTWGIATGLEVSWQAGSQSNQVTVSAGMAIDQLGRQIVLTAARVLKLDGVPVGSTVYLTIRYHEVYADYTVESGVPGYKRIVQQPVLEYLRTLQEPGINILLAVVNFSSQGGINTLTFKSGQFERRYVGSRLGVLELVTEGSGINQQAGTGIDDTAGQAWSGIELKAIKESSGLADYMEVQAHRSHFTGMLTTRGNLGIGVDQPQANLQVERITSKGVGKLVTQGKLLTLQIPIYPLLQPGDIVTPELPVGAAPLQPRQAVIESATSDPGGYQIAQAFQEDLLLPCSYSYIRATLASFSAGAVGQLLRIDGDGTVGLGVQSAVQSGKAGPAALKISSSRSVGIALDTDIEPRATLDVNGSLLADSFTCNGIVKAQSFQGNGSMLQNLPILSYWTKQNVASAYSAIYYNEGNVGVQMTDPLGSLSVGTGTGFIGAGSVSADATDLSKLIGTQTAFKTQVSLGDSIVLGSLMQQWQQIKTITSDLQLELIDQFPTIIQQSDFQYLPSGSAAIPGSAQLITPAAATINTVPGANAVPGAKPGTGTISSSGATVTGVGTQFTKDLKQGDWLMIAEFKPKTTPGNQNQWLVQKVIDDTHLQLINNTGLPIPANISAYMVAPALIGVFQSNAILTDDPPPPPAMLLVSNGSSYPPAQSNSIAINLTLDQLNPAYALQVNGDVDFSGTSTFDKLVANTLTVKQWASITGAGKDGTVLMVGPNDTTPLLSVTQSNVVIGVSTGKSLLEIGGDAHATGNLIAGLQLQAASANVTGLVSGGSLQANALSVSGVMVDASGNVTAIGSRTAINISTAVPVQYQQVHTDGFVVATLGPFDASTLYAGALSCETFDAGGSSTSKVYASASTTQIITSSGKHGTDTYNLQQSASLCVPVRNGETWRLVFTTNTSLIKAAAIEAYWVPLGPSNTQSTVAAAKPMAQRVTDAIPAIDPLHFIQAQRSRLTSNGLQPLSLSEAQREIDQRTVDLTQILGDATKMDAAPAARADFVKSLQKIVCSAAPPGTPLDNRVDPKSIADLIETFGQVTSRQYTAAEKALLDSAVRALVTINDNETNRNDINLIRTHINLFLQHLQKVTGITFDNMQLRLLTRALVRLVGNGTQDPAQVSGTQVNGDASR</sequence>
<organism evidence="1 2">
    <name type="scientific">Dyella tabacisoli</name>
    <dbReference type="NCBI Taxonomy" id="2282381"/>
    <lineage>
        <taxon>Bacteria</taxon>
        <taxon>Pseudomonadati</taxon>
        <taxon>Pseudomonadota</taxon>
        <taxon>Gammaproteobacteria</taxon>
        <taxon>Lysobacterales</taxon>
        <taxon>Rhodanobacteraceae</taxon>
        <taxon>Dyella</taxon>
    </lineage>
</organism>
<keyword evidence="2" id="KW-1185">Reference proteome</keyword>
<name>A0A369ULH1_9GAMM</name>
<gene>
    <name evidence="1" type="ORF">DVJ77_13810</name>
</gene>
<evidence type="ECO:0000313" key="2">
    <source>
        <dbReference type="Proteomes" id="UP000253782"/>
    </source>
</evidence>
<dbReference type="RefSeq" id="WP_114846070.1">
    <property type="nucleotide sequence ID" value="NZ_JBHSPE010000020.1"/>
</dbReference>